<evidence type="ECO:0000313" key="6">
    <source>
        <dbReference type="EMBL" id="MCS5719949.1"/>
    </source>
</evidence>
<dbReference type="InterPro" id="IPR008972">
    <property type="entry name" value="Cupredoxin"/>
</dbReference>
<feature type="domain" description="Plastocyanin-like" evidence="4">
    <location>
        <begin position="397"/>
        <end position="510"/>
    </location>
</feature>
<dbReference type="PANTHER" id="PTHR48267:SF1">
    <property type="entry name" value="BILIRUBIN OXIDASE"/>
    <property type="match status" value="1"/>
</dbReference>
<dbReference type="PANTHER" id="PTHR48267">
    <property type="entry name" value="CUPREDOXIN SUPERFAMILY PROTEIN"/>
    <property type="match status" value="1"/>
</dbReference>
<dbReference type="SUPFAM" id="SSF49503">
    <property type="entry name" value="Cupredoxins"/>
    <property type="match status" value="3"/>
</dbReference>
<evidence type="ECO:0000256" key="1">
    <source>
        <dbReference type="ARBA" id="ARBA00010609"/>
    </source>
</evidence>
<dbReference type="Pfam" id="PF07732">
    <property type="entry name" value="Cu-oxidase_3"/>
    <property type="match status" value="1"/>
</dbReference>
<evidence type="ECO:0000256" key="3">
    <source>
        <dbReference type="ARBA" id="ARBA00023002"/>
    </source>
</evidence>
<gene>
    <name evidence="6" type="ORF">N1027_17600</name>
</gene>
<dbReference type="PROSITE" id="PS00080">
    <property type="entry name" value="MULTICOPPER_OXIDASE2"/>
    <property type="match status" value="1"/>
</dbReference>
<evidence type="ECO:0000256" key="2">
    <source>
        <dbReference type="ARBA" id="ARBA00022723"/>
    </source>
</evidence>
<dbReference type="RefSeq" id="WP_259509598.1">
    <property type="nucleotide sequence ID" value="NZ_JANLCM010000002.1"/>
</dbReference>
<keyword evidence="2" id="KW-0479">Metal-binding</keyword>
<proteinExistence type="inferred from homology"/>
<dbReference type="InterPro" id="IPR011706">
    <property type="entry name" value="Cu-oxidase_C"/>
</dbReference>
<comment type="similarity">
    <text evidence="1">Belongs to the multicopper oxidase family.</text>
</comment>
<dbReference type="Proteomes" id="UP001165584">
    <property type="component" value="Unassembled WGS sequence"/>
</dbReference>
<sequence length="527" mass="56761">MVRTSPRIGPRTRVRRPRATLAAAGVLLAGGAVLAIGLGGCGALGGIVPGLLDGGRVDTVGAVEFDRALAVPPLDEGRLDASGTRVFDLTAQTGTTEFQSGAQTPTWGFNSSYLGPTLVADRGEKVRVDVRNELPEATTVHWHGMHLPAAMDGGPHQPIAPDTTWSPTWTIDQPAATLWYHPHPHGRTEAHVARGLAGLFLVRDPEEAALALPRNYGVDDIPLIVQDKRFTSDGAFDDGTRGFVGALGDTLLVNGTLGPYLDVTSEAVRLRLLNASTARTYDFEFADDRTVQLIASDGGLLDAPVPATRIRLSPGERAEIVVRFVPGETTTLRSTPPDLGTEPEVASRNGGADRFDVLQLRAAASLTPAASAPDAPARLTTIERLRESDVTARRTITLDGFAIDDDVMQMDRIDQVVELGATELWTVRNEMQLPHNFHVHDVQFQVLSVGGAPPPPELGGWKDTVYLPPDTEVRLIMRFDDYADPDAPYMYHCHLLWHEDQGMMGQFVVVEPGQGAGTIEGTGHDHH</sequence>
<dbReference type="InterPro" id="IPR045087">
    <property type="entry name" value="Cu-oxidase_fam"/>
</dbReference>
<dbReference type="InterPro" id="IPR011707">
    <property type="entry name" value="Cu-oxidase-like_N"/>
</dbReference>
<reference evidence="6" key="1">
    <citation type="submission" date="2022-08" db="EMBL/GenBank/DDBJ databases">
        <authorList>
            <person name="Deng Y."/>
            <person name="Han X.-F."/>
            <person name="Zhang Y.-Q."/>
        </authorList>
    </citation>
    <scope>NUCLEOTIDE SEQUENCE</scope>
    <source>
        <strain evidence="6">CPCC 205763</strain>
    </source>
</reference>
<feature type="domain" description="Plastocyanin-like" evidence="5">
    <location>
        <begin position="91"/>
        <end position="206"/>
    </location>
</feature>
<protein>
    <submittedName>
        <fullName evidence="6">Multicopper oxidase domain-containing protein</fullName>
    </submittedName>
</protein>
<evidence type="ECO:0000313" key="7">
    <source>
        <dbReference type="Proteomes" id="UP001165584"/>
    </source>
</evidence>
<comment type="caution">
    <text evidence="6">The sequence shown here is derived from an EMBL/GenBank/DDBJ whole genome shotgun (WGS) entry which is preliminary data.</text>
</comment>
<dbReference type="CDD" id="cd04232">
    <property type="entry name" value="CuRO_1_CueO_FtsP"/>
    <property type="match status" value="1"/>
</dbReference>
<dbReference type="Pfam" id="PF07731">
    <property type="entry name" value="Cu-oxidase_2"/>
    <property type="match status" value="1"/>
</dbReference>
<keyword evidence="3" id="KW-0560">Oxidoreductase</keyword>
<evidence type="ECO:0000259" key="4">
    <source>
        <dbReference type="Pfam" id="PF07731"/>
    </source>
</evidence>
<dbReference type="Gene3D" id="2.60.40.420">
    <property type="entry name" value="Cupredoxins - blue copper proteins"/>
    <property type="match status" value="3"/>
</dbReference>
<dbReference type="CDD" id="cd13867">
    <property type="entry name" value="CuRO_2_CueO_FtsP"/>
    <property type="match status" value="1"/>
</dbReference>
<organism evidence="6 7">
    <name type="scientific">Herbiconiux aconitum</name>
    <dbReference type="NCBI Taxonomy" id="2970913"/>
    <lineage>
        <taxon>Bacteria</taxon>
        <taxon>Bacillati</taxon>
        <taxon>Actinomycetota</taxon>
        <taxon>Actinomycetes</taxon>
        <taxon>Micrococcales</taxon>
        <taxon>Microbacteriaceae</taxon>
        <taxon>Herbiconiux</taxon>
    </lineage>
</organism>
<accession>A0ABT2GUR4</accession>
<dbReference type="EMBL" id="JANLCM010000002">
    <property type="protein sequence ID" value="MCS5719949.1"/>
    <property type="molecule type" value="Genomic_DNA"/>
</dbReference>
<dbReference type="InterPro" id="IPR002355">
    <property type="entry name" value="Cu_oxidase_Cu_BS"/>
</dbReference>
<evidence type="ECO:0000259" key="5">
    <source>
        <dbReference type="Pfam" id="PF07732"/>
    </source>
</evidence>
<dbReference type="CDD" id="cd13890">
    <property type="entry name" value="CuRO_3_CueO_FtsP"/>
    <property type="match status" value="1"/>
</dbReference>
<name>A0ABT2GUR4_9MICO</name>
<keyword evidence="7" id="KW-1185">Reference proteome</keyword>